<dbReference type="Proteomes" id="UP001217089">
    <property type="component" value="Unassembled WGS sequence"/>
</dbReference>
<dbReference type="PANTHER" id="PTHR32026">
    <property type="entry name" value="METHYLTRANSFERASE-LIKE PROTEIN 24"/>
    <property type="match status" value="1"/>
</dbReference>
<dbReference type="InterPro" id="IPR025714">
    <property type="entry name" value="Methyltranfer_dom"/>
</dbReference>
<protein>
    <recommendedName>
        <fullName evidence="1">Methyltransferase domain-containing protein</fullName>
    </recommendedName>
</protein>
<reference evidence="2 3" key="1">
    <citation type="submission" date="2022-12" db="EMBL/GenBank/DDBJ databases">
        <title>Chromosome-level genome of Tegillarca granosa.</title>
        <authorList>
            <person name="Kim J."/>
        </authorList>
    </citation>
    <scope>NUCLEOTIDE SEQUENCE [LARGE SCALE GENOMIC DNA]</scope>
    <source>
        <strain evidence="2">Teg-2019</strain>
        <tissue evidence="2">Adductor muscle</tissue>
    </source>
</reference>
<evidence type="ECO:0000313" key="2">
    <source>
        <dbReference type="EMBL" id="KAJ8307708.1"/>
    </source>
</evidence>
<evidence type="ECO:0000259" key="1">
    <source>
        <dbReference type="Pfam" id="PF13383"/>
    </source>
</evidence>
<dbReference type="EMBL" id="JARBDR010000750">
    <property type="protein sequence ID" value="KAJ8307708.1"/>
    <property type="molecule type" value="Genomic_DNA"/>
</dbReference>
<feature type="domain" description="Methyltransferase" evidence="1">
    <location>
        <begin position="81"/>
        <end position="291"/>
    </location>
</feature>
<dbReference type="InterPro" id="IPR026913">
    <property type="entry name" value="METTL24"/>
</dbReference>
<accession>A0ABQ9EWS4</accession>
<evidence type="ECO:0000313" key="3">
    <source>
        <dbReference type="Proteomes" id="UP001217089"/>
    </source>
</evidence>
<dbReference type="PANTHER" id="PTHR32026:SF10">
    <property type="entry name" value="METHYLTRANSFERASE-LIKE PROTEIN 24-RELATED"/>
    <property type="match status" value="1"/>
</dbReference>
<organism evidence="2 3">
    <name type="scientific">Tegillarca granosa</name>
    <name type="common">Malaysian cockle</name>
    <name type="synonym">Anadara granosa</name>
    <dbReference type="NCBI Taxonomy" id="220873"/>
    <lineage>
        <taxon>Eukaryota</taxon>
        <taxon>Metazoa</taxon>
        <taxon>Spiralia</taxon>
        <taxon>Lophotrochozoa</taxon>
        <taxon>Mollusca</taxon>
        <taxon>Bivalvia</taxon>
        <taxon>Autobranchia</taxon>
        <taxon>Pteriomorphia</taxon>
        <taxon>Arcoida</taxon>
        <taxon>Arcoidea</taxon>
        <taxon>Arcidae</taxon>
        <taxon>Tegillarca</taxon>
    </lineage>
</organism>
<keyword evidence="3" id="KW-1185">Reference proteome</keyword>
<name>A0ABQ9EWS4_TEGGR</name>
<proteinExistence type="predicted"/>
<sequence length="292" mass="33944">MFKNKTILLTIKPCNSLPSQGPESSVRLSDVSRSVDSENSRYNADLYNDTIVLPSKDVISRMSHEDLGSLYHRFVQYVTSLQVLCRRVTRVGQLDDGGWEICDDHHYKPSFNCLVYSFGIKDDFSFDDEMGKQYGCEVHSFDPSNGLKDHKRSEKVTFHSYGISNDNKDFVSGKGTRWKMKNLKSFKEFLGHSSKQLDVLKMDVETWEWRILPEMISTGSLQNVRQFLAEFHIAISPKEPSKEKYKMALYIFKDLYDLGFRIFWTHRNLWCKFTSHDGIKRSGCHEISFLKV</sequence>
<dbReference type="Pfam" id="PF13383">
    <property type="entry name" value="Methyltransf_22"/>
    <property type="match status" value="1"/>
</dbReference>
<comment type="caution">
    <text evidence="2">The sequence shown here is derived from an EMBL/GenBank/DDBJ whole genome shotgun (WGS) entry which is preliminary data.</text>
</comment>
<gene>
    <name evidence="2" type="ORF">KUTeg_014739</name>
</gene>